<evidence type="ECO:0000313" key="3">
    <source>
        <dbReference type="Proteomes" id="UP000823749"/>
    </source>
</evidence>
<proteinExistence type="predicted"/>
<dbReference type="Proteomes" id="UP000823749">
    <property type="component" value="Chromosome 3"/>
</dbReference>
<evidence type="ECO:0000256" key="1">
    <source>
        <dbReference type="SAM" id="MobiDB-lite"/>
    </source>
</evidence>
<feature type="region of interest" description="Disordered" evidence="1">
    <location>
        <begin position="238"/>
        <end position="265"/>
    </location>
</feature>
<accession>A0AAV6L0D2</accession>
<dbReference type="EMBL" id="JACTNZ010000003">
    <property type="protein sequence ID" value="KAG5557412.1"/>
    <property type="molecule type" value="Genomic_DNA"/>
</dbReference>
<evidence type="ECO:0000313" key="2">
    <source>
        <dbReference type="EMBL" id="KAG5557412.1"/>
    </source>
</evidence>
<organism evidence="2 3">
    <name type="scientific">Rhododendron griersonianum</name>
    <dbReference type="NCBI Taxonomy" id="479676"/>
    <lineage>
        <taxon>Eukaryota</taxon>
        <taxon>Viridiplantae</taxon>
        <taxon>Streptophyta</taxon>
        <taxon>Embryophyta</taxon>
        <taxon>Tracheophyta</taxon>
        <taxon>Spermatophyta</taxon>
        <taxon>Magnoliopsida</taxon>
        <taxon>eudicotyledons</taxon>
        <taxon>Gunneridae</taxon>
        <taxon>Pentapetalae</taxon>
        <taxon>asterids</taxon>
        <taxon>Ericales</taxon>
        <taxon>Ericaceae</taxon>
        <taxon>Ericoideae</taxon>
        <taxon>Rhodoreae</taxon>
        <taxon>Rhododendron</taxon>
    </lineage>
</organism>
<dbReference type="AlphaFoldDB" id="A0AAV6L0D2"/>
<feature type="compositionally biased region" description="Polar residues" evidence="1">
    <location>
        <begin position="255"/>
        <end position="265"/>
    </location>
</feature>
<protein>
    <submittedName>
        <fullName evidence="2">Uncharacterized protein</fullName>
    </submittedName>
</protein>
<reference evidence="2" key="1">
    <citation type="submission" date="2020-08" db="EMBL/GenBank/DDBJ databases">
        <title>Plant Genome Project.</title>
        <authorList>
            <person name="Zhang R.-G."/>
        </authorList>
    </citation>
    <scope>NUCLEOTIDE SEQUENCE</scope>
    <source>
        <strain evidence="2">WSP0</strain>
        <tissue evidence="2">Leaf</tissue>
    </source>
</reference>
<gene>
    <name evidence="2" type="ORF">RHGRI_007604</name>
</gene>
<name>A0AAV6L0D2_9ERIC</name>
<sequence length="265" mass="28903">MDEQSKYSSGQLETSKSERAVWLMKCPPVVSRSLQCPPPLPFDASSSSSISSGPVAKVVVSIDPLLPSDDPSSRQGLSNEAGIDRRKSTPVSVSRLILNNRLRHELASKSCWLLKELTPDTNKGRLVRLEQDAASSVGITSKSAVGIGTWTDRASLACPGTPSLAHQPDPSYPSARSTPSADLRPPFPCILMIKIRAHSLPLDWSIKPVKQKLRRPKPEWSLKVKGLRAEGAFHSDTMTSSRIPVSDVKPPPNRYSRTLGHTLQE</sequence>
<feature type="region of interest" description="Disordered" evidence="1">
    <location>
        <begin position="66"/>
        <end position="85"/>
    </location>
</feature>
<feature type="region of interest" description="Disordered" evidence="1">
    <location>
        <begin position="159"/>
        <end position="180"/>
    </location>
</feature>
<comment type="caution">
    <text evidence="2">The sequence shown here is derived from an EMBL/GenBank/DDBJ whole genome shotgun (WGS) entry which is preliminary data.</text>
</comment>
<keyword evidence="3" id="KW-1185">Reference proteome</keyword>